<feature type="non-terminal residue" evidence="1">
    <location>
        <position position="39"/>
    </location>
</feature>
<evidence type="ECO:0000313" key="1">
    <source>
        <dbReference type="EMBL" id="KFZ55906.1"/>
    </source>
</evidence>
<reference evidence="1 2" key="1">
    <citation type="submission" date="2014-04" db="EMBL/GenBank/DDBJ databases">
        <title>Genome evolution of avian class.</title>
        <authorList>
            <person name="Zhang G."/>
            <person name="Li C."/>
        </authorList>
    </citation>
    <scope>NUCLEOTIDE SEQUENCE [LARGE SCALE GENOMIC DNA]</scope>
    <source>
        <strain evidence="1">BGI_N321</strain>
    </source>
</reference>
<name>A0A094KFH8_ANTCR</name>
<accession>A0A094KFH8</accession>
<sequence length="39" mass="4284">NLSLNVVHTYIVFNSFLSIIAKPSDTQISSRPFSVSTSL</sequence>
<gene>
    <name evidence="1" type="ORF">N321_06253</name>
</gene>
<protein>
    <submittedName>
        <fullName evidence="1">Uncharacterized protein</fullName>
    </submittedName>
</protein>
<dbReference type="Proteomes" id="UP000053620">
    <property type="component" value="Unassembled WGS sequence"/>
</dbReference>
<keyword evidence="2" id="KW-1185">Reference proteome</keyword>
<dbReference type="AlphaFoldDB" id="A0A094KFH8"/>
<dbReference type="EMBL" id="KL346137">
    <property type="protein sequence ID" value="KFZ55906.1"/>
    <property type="molecule type" value="Genomic_DNA"/>
</dbReference>
<evidence type="ECO:0000313" key="2">
    <source>
        <dbReference type="Proteomes" id="UP000053620"/>
    </source>
</evidence>
<proteinExistence type="predicted"/>
<feature type="non-terminal residue" evidence="1">
    <location>
        <position position="1"/>
    </location>
</feature>
<organism evidence="1 2">
    <name type="scientific">Antrostomus carolinensis</name>
    <name type="common">Chuck-will's-widow</name>
    <name type="synonym">Caprimulgus carolinensis</name>
    <dbReference type="NCBI Taxonomy" id="279965"/>
    <lineage>
        <taxon>Eukaryota</taxon>
        <taxon>Metazoa</taxon>
        <taxon>Chordata</taxon>
        <taxon>Craniata</taxon>
        <taxon>Vertebrata</taxon>
        <taxon>Euteleostomi</taxon>
        <taxon>Archelosauria</taxon>
        <taxon>Archosauria</taxon>
        <taxon>Dinosauria</taxon>
        <taxon>Saurischia</taxon>
        <taxon>Theropoda</taxon>
        <taxon>Coelurosauria</taxon>
        <taxon>Aves</taxon>
        <taxon>Neognathae</taxon>
        <taxon>Neoaves</taxon>
        <taxon>Strisores</taxon>
        <taxon>Caprimulgiformes</taxon>
        <taxon>Caprimulgidae</taxon>
        <taxon>Antrostomus</taxon>
    </lineage>
</organism>